<evidence type="ECO:0000256" key="4">
    <source>
        <dbReference type="ARBA" id="ARBA00023125"/>
    </source>
</evidence>
<keyword evidence="4" id="KW-0238">DNA-binding</keyword>
<dbReference type="InterPro" id="IPR022042">
    <property type="entry name" value="snRNA-activating_su3"/>
</dbReference>
<gene>
    <name evidence="7" type="ORF">OJ253_1438</name>
</gene>
<dbReference type="GO" id="GO:0005634">
    <property type="term" value="C:nucleus"/>
    <property type="evidence" value="ECO:0007669"/>
    <property type="project" value="UniProtKB-SubCell"/>
</dbReference>
<comment type="caution">
    <text evidence="7">The sequence shown here is derived from an EMBL/GenBank/DDBJ whole genome shotgun (WGS) entry which is preliminary data.</text>
</comment>
<organism evidence="7">
    <name type="scientific">Cryptosporidium canis</name>
    <dbReference type="NCBI Taxonomy" id="195482"/>
    <lineage>
        <taxon>Eukaryota</taxon>
        <taxon>Sar</taxon>
        <taxon>Alveolata</taxon>
        <taxon>Apicomplexa</taxon>
        <taxon>Conoidasida</taxon>
        <taxon>Coccidia</taxon>
        <taxon>Eucoccidiorida</taxon>
        <taxon>Eimeriorina</taxon>
        <taxon>Cryptosporidiidae</taxon>
        <taxon>Cryptosporidium</taxon>
    </lineage>
</organism>
<dbReference type="AlphaFoldDB" id="A0A9D5HXY9"/>
<evidence type="ECO:0000256" key="6">
    <source>
        <dbReference type="ARBA" id="ARBA00023242"/>
    </source>
</evidence>
<name>A0A9D5HXY9_9CRYT</name>
<evidence type="ECO:0008006" key="8">
    <source>
        <dbReference type="Google" id="ProtNLM"/>
    </source>
</evidence>
<dbReference type="Proteomes" id="UP001067231">
    <property type="component" value="Unassembled WGS sequence"/>
</dbReference>
<sequence>MKNSPGYYNKVYIRTEFPENASLTGPFRSEAVEVLSSLAELTGPSCSDARLRALIEKETEGLQIKTFFEEVEEMLNDELDFEKDIHMSYIDARILERLKNLSPNRVTRNRLSRIPGKIVKVPPALISLQEIEQIRRKDISWNSYILTRLSRHTRLRKQFVSVNSIALPHLQSKKKYSESKDGSPEREQLQEGAVIVTVSFYHQIRGMKISEFDILDTQTLADLRDAFVCHDSKHEEELLGFQPTGDCFEINGDLYLDGDPATRSSYVSSLKAFTSNTNPEIFDMKATKISDLKIPINLHSSYIHSGDCEHRVTFTNIRLFNPNYDSPFREAYPLQVYSHSRTLTFCEICGVNLANKVIFNSINLPRNPSQLCDSCTLVFLYDKNTKQTIEKCIIRSVNTSSGGSILGTGLKASFTSSK</sequence>
<dbReference type="GO" id="GO:0019185">
    <property type="term" value="C:snRNA-activating protein complex"/>
    <property type="evidence" value="ECO:0007669"/>
    <property type="project" value="TreeGrafter"/>
</dbReference>
<keyword evidence="6" id="KW-0539">Nucleus</keyword>
<dbReference type="GO" id="GO:0000978">
    <property type="term" value="F:RNA polymerase II cis-regulatory region sequence-specific DNA binding"/>
    <property type="evidence" value="ECO:0007669"/>
    <property type="project" value="TreeGrafter"/>
</dbReference>
<dbReference type="Pfam" id="PF12251">
    <property type="entry name" value="SNAPC3"/>
    <property type="match status" value="1"/>
</dbReference>
<comment type="subcellular location">
    <subcellularLocation>
        <location evidence="1">Nucleus</location>
    </subcellularLocation>
</comment>
<proteinExistence type="inferred from homology"/>
<dbReference type="GO" id="GO:0003681">
    <property type="term" value="F:bent DNA binding"/>
    <property type="evidence" value="ECO:0007669"/>
    <property type="project" value="TreeGrafter"/>
</dbReference>
<reference evidence="7" key="1">
    <citation type="submission" date="2022-10" db="EMBL/GenBank/DDBJ databases">
        <title>Adaptive evolution leads to modifications in subtelomeric GC content in a zoonotic Cryptosporidium species.</title>
        <authorList>
            <person name="Li J."/>
            <person name="Feng Y."/>
            <person name="Xiao L."/>
        </authorList>
    </citation>
    <scope>NUCLEOTIDE SEQUENCE</scope>
    <source>
        <strain evidence="7">33844</strain>
    </source>
</reference>
<keyword evidence="5" id="KW-0804">Transcription</keyword>
<evidence type="ECO:0000256" key="2">
    <source>
        <dbReference type="ARBA" id="ARBA00010410"/>
    </source>
</evidence>
<keyword evidence="3" id="KW-0805">Transcription regulation</keyword>
<dbReference type="GO" id="GO:0042795">
    <property type="term" value="P:snRNA transcription by RNA polymerase II"/>
    <property type="evidence" value="ECO:0007669"/>
    <property type="project" value="TreeGrafter"/>
</dbReference>
<evidence type="ECO:0000256" key="5">
    <source>
        <dbReference type="ARBA" id="ARBA00023163"/>
    </source>
</evidence>
<dbReference type="GO" id="GO:0001046">
    <property type="term" value="F:core promoter sequence-specific DNA binding"/>
    <property type="evidence" value="ECO:0007669"/>
    <property type="project" value="TreeGrafter"/>
</dbReference>
<accession>A0A9D5HXY9</accession>
<dbReference type="GO" id="GO:0001006">
    <property type="term" value="F:RNA polymerase III type 3 promoter sequence-specific DNA binding"/>
    <property type="evidence" value="ECO:0007669"/>
    <property type="project" value="TreeGrafter"/>
</dbReference>
<dbReference type="EMBL" id="JAPCXC010000031">
    <property type="protein sequence ID" value="KAJ1609745.1"/>
    <property type="molecule type" value="Genomic_DNA"/>
</dbReference>
<dbReference type="PANTHER" id="PTHR13421">
    <property type="entry name" value="SNRNA-ACTIVATING PROTEIN COMPLEX SUBUNIT 3"/>
    <property type="match status" value="1"/>
</dbReference>
<protein>
    <recommendedName>
        <fullName evidence="8">snRNA-activating protein complex subunit 3</fullName>
    </recommendedName>
</protein>
<comment type="similarity">
    <text evidence="2">Belongs to the SNAPC3/SRD2 family.</text>
</comment>
<dbReference type="GO" id="GO:0042796">
    <property type="term" value="P:snRNA transcription by RNA polymerase III"/>
    <property type="evidence" value="ECO:0007669"/>
    <property type="project" value="TreeGrafter"/>
</dbReference>
<dbReference type="OrthoDB" id="46583at2759"/>
<dbReference type="PANTHER" id="PTHR13421:SF16">
    <property type="entry name" value="SNRNA-ACTIVATING PROTEIN COMPLEX SUBUNIT 3"/>
    <property type="match status" value="1"/>
</dbReference>
<evidence type="ECO:0000256" key="1">
    <source>
        <dbReference type="ARBA" id="ARBA00004123"/>
    </source>
</evidence>
<evidence type="ECO:0000256" key="3">
    <source>
        <dbReference type="ARBA" id="ARBA00023015"/>
    </source>
</evidence>
<evidence type="ECO:0000313" key="7">
    <source>
        <dbReference type="EMBL" id="KAJ1609745.1"/>
    </source>
</evidence>